<organism evidence="1 2">
    <name type="scientific">Mariniphaga sediminis</name>
    <dbReference type="NCBI Taxonomy" id="1628158"/>
    <lineage>
        <taxon>Bacteria</taxon>
        <taxon>Pseudomonadati</taxon>
        <taxon>Bacteroidota</taxon>
        <taxon>Bacteroidia</taxon>
        <taxon>Marinilabiliales</taxon>
        <taxon>Prolixibacteraceae</taxon>
        <taxon>Mariniphaga</taxon>
    </lineage>
</organism>
<comment type="caution">
    <text evidence="1">The sequence shown here is derived from an EMBL/GenBank/DDBJ whole genome shotgun (WGS) entry which is preliminary data.</text>
</comment>
<evidence type="ECO:0000313" key="1">
    <source>
        <dbReference type="EMBL" id="RIH63852.1"/>
    </source>
</evidence>
<proteinExistence type="predicted"/>
<evidence type="ECO:0000313" key="2">
    <source>
        <dbReference type="Proteomes" id="UP000266441"/>
    </source>
</evidence>
<gene>
    <name evidence="1" type="ORF">D1164_18130</name>
</gene>
<evidence type="ECO:0008006" key="3">
    <source>
        <dbReference type="Google" id="ProtNLM"/>
    </source>
</evidence>
<sequence length="183" mass="21479">MTKDEMLDLIVSWENLKLLIREAENHPDQLSVLMDIALYSKHPKSWRAAWIADKIHEKNPQHIAPFLTKIIRQLKKETDKGKKRHWLKLISQNEINEKHYSFLMNYCLDTFMLGEEPVAVRVHAMQILFNISEKETAFKRELASIIEHEIELHPTAGIQSRGQKLIQKLKKQLKNPPSKKVDL</sequence>
<dbReference type="RefSeq" id="WP_119351310.1">
    <property type="nucleotide sequence ID" value="NZ_QWET01000016.1"/>
</dbReference>
<dbReference type="AlphaFoldDB" id="A0A399CZD7"/>
<accession>A0A399CZD7</accession>
<keyword evidence="2" id="KW-1185">Reference proteome</keyword>
<dbReference type="Proteomes" id="UP000266441">
    <property type="component" value="Unassembled WGS sequence"/>
</dbReference>
<reference evidence="1 2" key="1">
    <citation type="journal article" date="2015" name="Int. J. Syst. Evol. Microbiol.">
        <title>Mariniphaga sediminis sp. nov., isolated from coastal sediment.</title>
        <authorList>
            <person name="Wang F.Q."/>
            <person name="Shen Q.Y."/>
            <person name="Chen G.J."/>
            <person name="Du Z.J."/>
        </authorList>
    </citation>
    <scope>NUCLEOTIDE SEQUENCE [LARGE SCALE GENOMIC DNA]</scope>
    <source>
        <strain evidence="1 2">SY21</strain>
    </source>
</reference>
<dbReference type="OrthoDB" id="979487at2"/>
<name>A0A399CZD7_9BACT</name>
<protein>
    <recommendedName>
        <fullName evidence="3">HEAT repeat domain-containing protein</fullName>
    </recommendedName>
</protein>
<dbReference type="EMBL" id="QWET01000016">
    <property type="protein sequence ID" value="RIH63852.1"/>
    <property type="molecule type" value="Genomic_DNA"/>
</dbReference>